<dbReference type="AlphaFoldDB" id="S3CLH4"/>
<feature type="compositionally biased region" description="Low complexity" evidence="9">
    <location>
        <begin position="41"/>
        <end position="58"/>
    </location>
</feature>
<evidence type="ECO:0000256" key="2">
    <source>
        <dbReference type="ARBA" id="ARBA00010741"/>
    </source>
</evidence>
<comment type="similarity">
    <text evidence="2">Belongs to the mitochondrion-specific ribosomal protein mL67 family.</text>
</comment>
<evidence type="ECO:0000256" key="6">
    <source>
        <dbReference type="ARBA" id="ARBA00023163"/>
    </source>
</evidence>
<evidence type="ECO:0000313" key="11">
    <source>
        <dbReference type="Proteomes" id="UP000016923"/>
    </source>
</evidence>
<dbReference type="GO" id="GO:0005739">
    <property type="term" value="C:mitochondrion"/>
    <property type="evidence" value="ECO:0007669"/>
    <property type="project" value="UniProtKB-SubCell"/>
</dbReference>
<keyword evidence="4" id="KW-0805">Transcription regulation</keyword>
<dbReference type="Proteomes" id="UP000016923">
    <property type="component" value="Unassembled WGS sequence"/>
</dbReference>
<name>S3CLH4_OPHP1</name>
<proteinExistence type="inferred from homology"/>
<keyword evidence="5" id="KW-0496">Mitochondrion</keyword>
<gene>
    <name evidence="10" type="ORF">F503_08014</name>
</gene>
<dbReference type="Pfam" id="PF12829">
    <property type="entry name" value="Mhr1"/>
    <property type="match status" value="1"/>
</dbReference>
<dbReference type="eggNOG" id="ENOG502S5F1">
    <property type="taxonomic scope" value="Eukaryota"/>
</dbReference>
<protein>
    <recommendedName>
        <fullName evidence="8">Large ribosomal subunit protein mL67</fullName>
    </recommendedName>
</protein>
<keyword evidence="7" id="KW-0687">Ribonucleoprotein</keyword>
<accession>S3CLH4</accession>
<evidence type="ECO:0000256" key="5">
    <source>
        <dbReference type="ARBA" id="ARBA00023128"/>
    </source>
</evidence>
<evidence type="ECO:0000256" key="7">
    <source>
        <dbReference type="ARBA" id="ARBA00023274"/>
    </source>
</evidence>
<sequence>MNGLSIQSFRRLAIGAAQAARPLSSPASRAILAARTPSRLASTETTSPSSTPATSQTTVAGVTPYAEPPKWGDKPDVPYKRYKKPNPNTYKDGHGEQIWIFEHITEGYTIYSHSPVVRGNRALNQLPYNGKHTKPAKMRKDYWRPMALVQFSEGEAHIGRNIFHKLREFRKMHELSWGYQESELKGVGRRERGQILSHQRANTIADLAAVLGGAGQGTTIWIKGQDDAATEAILAKATVFWANDQDRNVAEKWTSNVMHVAGMPEVDPKWHVKKYQQTRVPTPQDDAPVAEGEAEAPQPAREA</sequence>
<dbReference type="STRING" id="1262450.S3CLH4"/>
<evidence type="ECO:0000256" key="4">
    <source>
        <dbReference type="ARBA" id="ARBA00023015"/>
    </source>
</evidence>
<keyword evidence="3" id="KW-0689">Ribosomal protein</keyword>
<dbReference type="PANTHER" id="PTHR28184">
    <property type="entry name" value="MITOCHONDRIAL HOMOLOGOUS RECOMBINATION PROTEIN 1"/>
    <property type="match status" value="1"/>
</dbReference>
<dbReference type="GO" id="GO:0005840">
    <property type="term" value="C:ribosome"/>
    <property type="evidence" value="ECO:0007669"/>
    <property type="project" value="UniProtKB-KW"/>
</dbReference>
<evidence type="ECO:0000256" key="1">
    <source>
        <dbReference type="ARBA" id="ARBA00004173"/>
    </source>
</evidence>
<keyword evidence="6" id="KW-0804">Transcription</keyword>
<dbReference type="OrthoDB" id="5333655at2759"/>
<dbReference type="GO" id="GO:0000150">
    <property type="term" value="F:DNA strand exchange activity"/>
    <property type="evidence" value="ECO:0007669"/>
    <property type="project" value="InterPro"/>
</dbReference>
<dbReference type="VEuPathDB" id="FungiDB:F503_08014"/>
<dbReference type="HOGENOM" id="CLU_052835_0_0_1"/>
<evidence type="ECO:0000256" key="9">
    <source>
        <dbReference type="SAM" id="MobiDB-lite"/>
    </source>
</evidence>
<dbReference type="GO" id="GO:0003735">
    <property type="term" value="F:structural constituent of ribosome"/>
    <property type="evidence" value="ECO:0007669"/>
    <property type="project" value="TreeGrafter"/>
</dbReference>
<feature type="region of interest" description="Disordered" evidence="9">
    <location>
        <begin position="34"/>
        <end position="88"/>
    </location>
</feature>
<evidence type="ECO:0000256" key="8">
    <source>
        <dbReference type="ARBA" id="ARBA00035185"/>
    </source>
</evidence>
<comment type="subcellular location">
    <subcellularLocation>
        <location evidence="1">Mitochondrion</location>
    </subcellularLocation>
</comment>
<feature type="compositionally biased region" description="Basic and acidic residues" evidence="9">
    <location>
        <begin position="70"/>
        <end position="79"/>
    </location>
</feature>
<dbReference type="GO" id="GO:1990904">
    <property type="term" value="C:ribonucleoprotein complex"/>
    <property type="evidence" value="ECO:0007669"/>
    <property type="project" value="UniProtKB-KW"/>
</dbReference>
<reference evidence="10 11" key="1">
    <citation type="journal article" date="2013" name="BMC Genomics">
        <title>The genome and transcriptome of the pine saprophyte Ophiostoma piceae, and a comparison with the bark beetle-associated pine pathogen Grosmannia clavigera.</title>
        <authorList>
            <person name="Haridas S."/>
            <person name="Wang Y."/>
            <person name="Lim L."/>
            <person name="Massoumi Alamouti S."/>
            <person name="Jackman S."/>
            <person name="Docking R."/>
            <person name="Robertson G."/>
            <person name="Birol I."/>
            <person name="Bohlmann J."/>
            <person name="Breuil C."/>
        </authorList>
    </citation>
    <scope>NUCLEOTIDE SEQUENCE [LARGE SCALE GENOMIC DNA]</scope>
    <source>
        <strain evidence="10 11">UAMH 11346</strain>
    </source>
</reference>
<dbReference type="EMBL" id="KE148151">
    <property type="protein sequence ID" value="EPE07363.1"/>
    <property type="molecule type" value="Genomic_DNA"/>
</dbReference>
<organism evidence="10 11">
    <name type="scientific">Ophiostoma piceae (strain UAMH 11346)</name>
    <name type="common">Sap stain fungus</name>
    <dbReference type="NCBI Taxonomy" id="1262450"/>
    <lineage>
        <taxon>Eukaryota</taxon>
        <taxon>Fungi</taxon>
        <taxon>Dikarya</taxon>
        <taxon>Ascomycota</taxon>
        <taxon>Pezizomycotina</taxon>
        <taxon>Sordariomycetes</taxon>
        <taxon>Sordariomycetidae</taxon>
        <taxon>Ophiostomatales</taxon>
        <taxon>Ophiostomataceae</taxon>
        <taxon>Ophiostoma</taxon>
    </lineage>
</organism>
<feature type="region of interest" description="Disordered" evidence="9">
    <location>
        <begin position="275"/>
        <end position="303"/>
    </location>
</feature>
<dbReference type="PANTHER" id="PTHR28184:SF1">
    <property type="entry name" value="LARGE RIBOSOMAL SUBUNIT PROTEIN ML67"/>
    <property type="match status" value="1"/>
</dbReference>
<evidence type="ECO:0000256" key="3">
    <source>
        <dbReference type="ARBA" id="ARBA00022980"/>
    </source>
</evidence>
<dbReference type="InterPro" id="IPR024629">
    <property type="entry name" value="Ribosomal_mL67"/>
</dbReference>
<dbReference type="GO" id="GO:0003697">
    <property type="term" value="F:single-stranded DNA binding"/>
    <property type="evidence" value="ECO:0007669"/>
    <property type="project" value="InterPro"/>
</dbReference>
<keyword evidence="11" id="KW-1185">Reference proteome</keyword>
<evidence type="ECO:0000313" key="10">
    <source>
        <dbReference type="EMBL" id="EPE07363.1"/>
    </source>
</evidence>